<name>A0A699K9G9_TANCI</name>
<dbReference type="EMBL" id="BKCJ010496346">
    <property type="protein sequence ID" value="GFA83158.1"/>
    <property type="molecule type" value="Genomic_DNA"/>
</dbReference>
<evidence type="ECO:0000256" key="1">
    <source>
        <dbReference type="PROSITE-ProRule" id="PRU00176"/>
    </source>
</evidence>
<dbReference type="SUPFAM" id="SSF54928">
    <property type="entry name" value="RNA-binding domain, RBD"/>
    <property type="match status" value="1"/>
</dbReference>
<dbReference type="SMART" id="SM00360">
    <property type="entry name" value="RRM"/>
    <property type="match status" value="1"/>
</dbReference>
<dbReference type="PANTHER" id="PTHR10693:SF20">
    <property type="entry name" value="AT27578P"/>
    <property type="match status" value="1"/>
</dbReference>
<feature type="domain" description="RRM" evidence="3">
    <location>
        <begin position="62"/>
        <end position="139"/>
    </location>
</feature>
<dbReference type="Pfam" id="PF00076">
    <property type="entry name" value="RRM_1"/>
    <property type="match status" value="1"/>
</dbReference>
<dbReference type="AlphaFoldDB" id="A0A699K9G9"/>
<sequence length="180" mass="19798">MKMKHNVVPVSSPVPAPKKPQPKKQEQPPVNNAPTTVVAAEPVASSAESVQNGNHEEEAEGYSVYIKGLPISVTQAMLEEEFKKFGPIKPNGIQVRSNRMQGFSFGFVEFEVPEAVQKAIEASPIPINGHQAIVEEKRSTMSRVPLTSIPWFTWPPPLLSLSYPSPLPRFDAPLRLLPPL</sequence>
<dbReference type="PROSITE" id="PS50102">
    <property type="entry name" value="RRM"/>
    <property type="match status" value="1"/>
</dbReference>
<dbReference type="GO" id="GO:0003729">
    <property type="term" value="F:mRNA binding"/>
    <property type="evidence" value="ECO:0007669"/>
    <property type="project" value="TreeGrafter"/>
</dbReference>
<dbReference type="GO" id="GO:0005829">
    <property type="term" value="C:cytosol"/>
    <property type="evidence" value="ECO:0007669"/>
    <property type="project" value="TreeGrafter"/>
</dbReference>
<protein>
    <submittedName>
        <fullName evidence="4">Ras GTPase-activating protein-binding protein 1-like isoform X1</fullName>
    </submittedName>
</protein>
<dbReference type="InterPro" id="IPR012677">
    <property type="entry name" value="Nucleotide-bd_a/b_plait_sf"/>
</dbReference>
<feature type="compositionally biased region" description="Low complexity" evidence="2">
    <location>
        <begin position="27"/>
        <end position="50"/>
    </location>
</feature>
<dbReference type="InterPro" id="IPR000504">
    <property type="entry name" value="RRM_dom"/>
</dbReference>
<dbReference type="GO" id="GO:1990904">
    <property type="term" value="C:ribonucleoprotein complex"/>
    <property type="evidence" value="ECO:0007669"/>
    <property type="project" value="TreeGrafter"/>
</dbReference>
<organism evidence="4">
    <name type="scientific">Tanacetum cinerariifolium</name>
    <name type="common">Dalmatian daisy</name>
    <name type="synonym">Chrysanthemum cinerariifolium</name>
    <dbReference type="NCBI Taxonomy" id="118510"/>
    <lineage>
        <taxon>Eukaryota</taxon>
        <taxon>Viridiplantae</taxon>
        <taxon>Streptophyta</taxon>
        <taxon>Embryophyta</taxon>
        <taxon>Tracheophyta</taxon>
        <taxon>Spermatophyta</taxon>
        <taxon>Magnoliopsida</taxon>
        <taxon>eudicotyledons</taxon>
        <taxon>Gunneridae</taxon>
        <taxon>Pentapetalae</taxon>
        <taxon>asterids</taxon>
        <taxon>campanulids</taxon>
        <taxon>Asterales</taxon>
        <taxon>Asteraceae</taxon>
        <taxon>Asteroideae</taxon>
        <taxon>Anthemideae</taxon>
        <taxon>Anthemidinae</taxon>
        <taxon>Tanacetum</taxon>
    </lineage>
</organism>
<evidence type="ECO:0000313" key="4">
    <source>
        <dbReference type="EMBL" id="GFA83158.1"/>
    </source>
</evidence>
<dbReference type="PANTHER" id="PTHR10693">
    <property type="entry name" value="RAS GTPASE-ACTIVATING PROTEIN-BINDING PROTEIN"/>
    <property type="match status" value="1"/>
</dbReference>
<comment type="caution">
    <text evidence="4">The sequence shown here is derived from an EMBL/GenBank/DDBJ whole genome shotgun (WGS) entry which is preliminary data.</text>
</comment>
<dbReference type="InterPro" id="IPR035979">
    <property type="entry name" value="RBD_domain_sf"/>
</dbReference>
<accession>A0A699K9G9</accession>
<keyword evidence="1" id="KW-0694">RNA-binding</keyword>
<dbReference type="CDD" id="cd00590">
    <property type="entry name" value="RRM_SF"/>
    <property type="match status" value="1"/>
</dbReference>
<reference evidence="4" key="1">
    <citation type="journal article" date="2019" name="Sci. Rep.">
        <title>Draft genome of Tanacetum cinerariifolium, the natural source of mosquito coil.</title>
        <authorList>
            <person name="Yamashiro T."/>
            <person name="Shiraishi A."/>
            <person name="Satake H."/>
            <person name="Nakayama K."/>
        </authorList>
    </citation>
    <scope>NUCLEOTIDE SEQUENCE</scope>
</reference>
<proteinExistence type="predicted"/>
<dbReference type="Gene3D" id="3.30.70.330">
    <property type="match status" value="1"/>
</dbReference>
<dbReference type="InterPro" id="IPR039539">
    <property type="entry name" value="Ras_GTPase_bind_prot"/>
</dbReference>
<feature type="region of interest" description="Disordered" evidence="2">
    <location>
        <begin position="1"/>
        <end position="57"/>
    </location>
</feature>
<evidence type="ECO:0000256" key="2">
    <source>
        <dbReference type="SAM" id="MobiDB-lite"/>
    </source>
</evidence>
<evidence type="ECO:0000259" key="3">
    <source>
        <dbReference type="PROSITE" id="PS50102"/>
    </source>
</evidence>
<gene>
    <name evidence="4" type="ORF">Tci_655130</name>
</gene>